<dbReference type="AlphaFoldDB" id="A0A645JB79"/>
<organism evidence="1">
    <name type="scientific">bioreactor metagenome</name>
    <dbReference type="NCBI Taxonomy" id="1076179"/>
    <lineage>
        <taxon>unclassified sequences</taxon>
        <taxon>metagenomes</taxon>
        <taxon>ecological metagenomes</taxon>
    </lineage>
</organism>
<comment type="caution">
    <text evidence="1">The sequence shown here is derived from an EMBL/GenBank/DDBJ whole genome shotgun (WGS) entry which is preliminary data.</text>
</comment>
<evidence type="ECO:0000313" key="1">
    <source>
        <dbReference type="EMBL" id="MPN59999.1"/>
    </source>
</evidence>
<proteinExistence type="predicted"/>
<sequence length="115" mass="12220">MAFVQQLLPDEFVGSTRDAFDGCLGKVGKLDLDDGLVHRTRFTGTLETPPELANQRRQGCPAGGKVGKIGHIGRLYRQGLACAVRLDLTRIDAAAQPMECGAKAAELTGQVGQTP</sequence>
<accession>A0A645JB79</accession>
<gene>
    <name evidence="1" type="ORF">SDC9_207722</name>
</gene>
<name>A0A645JB79_9ZZZZ</name>
<dbReference type="EMBL" id="VSSQ01134668">
    <property type="protein sequence ID" value="MPN59999.1"/>
    <property type="molecule type" value="Genomic_DNA"/>
</dbReference>
<protein>
    <submittedName>
        <fullName evidence="1">Uncharacterized protein</fullName>
    </submittedName>
</protein>
<reference evidence="1" key="1">
    <citation type="submission" date="2019-08" db="EMBL/GenBank/DDBJ databases">
        <authorList>
            <person name="Kucharzyk K."/>
            <person name="Murdoch R.W."/>
            <person name="Higgins S."/>
            <person name="Loffler F."/>
        </authorList>
    </citation>
    <scope>NUCLEOTIDE SEQUENCE</scope>
</reference>